<dbReference type="PROSITE" id="PS51085">
    <property type="entry name" value="2FE2S_FER_2"/>
    <property type="match status" value="1"/>
</dbReference>
<dbReference type="SUPFAM" id="SSF56176">
    <property type="entry name" value="FAD-binding/transporter-associated domain-like"/>
    <property type="match status" value="1"/>
</dbReference>
<keyword evidence="1" id="KW-0285">Flavoprotein</keyword>
<dbReference type="InterPro" id="IPR051312">
    <property type="entry name" value="Diverse_Substr_Oxidored"/>
</dbReference>
<sequence>MDQTNITVNGQRRPLNGASAHTTALDWLRGNRLIGAKEGCAEGECGACAVLVAQSDGDGGTMWTSVNSCLVPVAALDGQEVVTSEGLGTPENLHPVQEKLAIAGGSQCGYCTPGFVCSMAAEFYRRDRTPTADGAAHEDRVPADGAAQADSVPAACGASDGASEHGPNGFDLHSLSGNLCRCTGYRPIRDAAYSIGEPAADDTFAARRDRPAPEPVPTTLEAADGRFIRPATLADAVQLLAENPTAVPVAGSTDWGVEVNLRGRRAPLVIAIDRLPELGALEFGDDELEIGAGVSLSEAERVLDGRVPLLAELFPQFASRLIRNRATLGGNLGTGSPIGDAPPALLALGARVVLASVDGEREVELDEYFTGYRKTVRRPDELIRSIRIPLPLARVTAFHKIAKRRFDDISSVAIGFALDITDGIVTSARIGLGGVAATPLRARNTEAALVGKPWTEETARAAAAVLDSEGTPMSDHRASSSYRSAMLSQAMLKFFGQTSEELEVTV</sequence>
<dbReference type="InterPro" id="IPR016169">
    <property type="entry name" value="FAD-bd_PCMH_sub2"/>
</dbReference>
<dbReference type="Gene3D" id="3.10.20.30">
    <property type="match status" value="1"/>
</dbReference>
<evidence type="ECO:0000313" key="9">
    <source>
        <dbReference type="Proteomes" id="UP001209083"/>
    </source>
</evidence>
<evidence type="ECO:0000256" key="5">
    <source>
        <dbReference type="ARBA" id="ARBA00023004"/>
    </source>
</evidence>
<reference evidence="8 9" key="1">
    <citation type="submission" date="2023-05" db="EMBL/GenBank/DDBJ databases">
        <title>Lithophilousrod everest ZFBP1038 complete genpme.</title>
        <authorList>
            <person name="Tian M."/>
        </authorList>
    </citation>
    <scope>NUCLEOTIDE SEQUENCE [LARGE SCALE GENOMIC DNA]</scope>
    <source>
        <strain evidence="8 9">ZFBP1038</strain>
    </source>
</reference>
<dbReference type="Pfam" id="PF01799">
    <property type="entry name" value="Fer2_2"/>
    <property type="match status" value="1"/>
</dbReference>
<dbReference type="Pfam" id="PF00941">
    <property type="entry name" value="FAD_binding_5"/>
    <property type="match status" value="1"/>
</dbReference>
<gene>
    <name evidence="8" type="ORF">LWF01_14975</name>
</gene>
<dbReference type="Gene3D" id="3.30.390.50">
    <property type="entry name" value="CO dehydrogenase flavoprotein, C-terminal domain"/>
    <property type="match status" value="1"/>
</dbReference>
<keyword evidence="3" id="KW-0274">FAD</keyword>
<dbReference type="InterPro" id="IPR001041">
    <property type="entry name" value="2Fe-2S_ferredoxin-type"/>
</dbReference>
<dbReference type="InterPro" id="IPR006058">
    <property type="entry name" value="2Fe2S_fd_BS"/>
</dbReference>
<dbReference type="SMART" id="SM01092">
    <property type="entry name" value="CO_deh_flav_C"/>
    <property type="match status" value="1"/>
</dbReference>
<name>A0ABY8QSV0_9MICO</name>
<evidence type="ECO:0000259" key="6">
    <source>
        <dbReference type="PROSITE" id="PS51085"/>
    </source>
</evidence>
<dbReference type="InterPro" id="IPR002888">
    <property type="entry name" value="2Fe-2S-bd"/>
</dbReference>
<dbReference type="EMBL" id="CP090958">
    <property type="protein sequence ID" value="WGW11379.1"/>
    <property type="molecule type" value="Genomic_DNA"/>
</dbReference>
<protein>
    <submittedName>
        <fullName evidence="8">FAD binding domain-containing protein</fullName>
    </submittedName>
</protein>
<dbReference type="Gene3D" id="3.30.43.10">
    <property type="entry name" value="Uridine Diphospho-n-acetylenolpyruvylglucosamine Reductase, domain 2"/>
    <property type="match status" value="1"/>
</dbReference>
<dbReference type="CDD" id="cd00207">
    <property type="entry name" value="fer2"/>
    <property type="match status" value="1"/>
</dbReference>
<dbReference type="Gene3D" id="1.10.150.120">
    <property type="entry name" value="[2Fe-2S]-binding domain"/>
    <property type="match status" value="1"/>
</dbReference>
<dbReference type="InterPro" id="IPR005107">
    <property type="entry name" value="CO_DH_flav_C"/>
</dbReference>
<dbReference type="PANTHER" id="PTHR42659:SF2">
    <property type="entry name" value="XANTHINE DEHYDROGENASE SUBUNIT C-RELATED"/>
    <property type="match status" value="1"/>
</dbReference>
<dbReference type="PIRSF" id="PIRSF036557">
    <property type="entry name" value="XdhA_RC"/>
    <property type="match status" value="1"/>
</dbReference>
<dbReference type="Pfam" id="PF00111">
    <property type="entry name" value="Fer2"/>
    <property type="match status" value="1"/>
</dbReference>
<evidence type="ECO:0000256" key="2">
    <source>
        <dbReference type="ARBA" id="ARBA00022723"/>
    </source>
</evidence>
<evidence type="ECO:0000256" key="1">
    <source>
        <dbReference type="ARBA" id="ARBA00022630"/>
    </source>
</evidence>
<dbReference type="Pfam" id="PF03450">
    <property type="entry name" value="CO_deh_flav_C"/>
    <property type="match status" value="1"/>
</dbReference>
<keyword evidence="9" id="KW-1185">Reference proteome</keyword>
<dbReference type="InterPro" id="IPR002346">
    <property type="entry name" value="Mopterin_DH_FAD-bd"/>
</dbReference>
<organism evidence="8 9">
    <name type="scientific">Saxibacter everestensis</name>
    <dbReference type="NCBI Taxonomy" id="2909229"/>
    <lineage>
        <taxon>Bacteria</taxon>
        <taxon>Bacillati</taxon>
        <taxon>Actinomycetota</taxon>
        <taxon>Actinomycetes</taxon>
        <taxon>Micrococcales</taxon>
        <taxon>Brevibacteriaceae</taxon>
        <taxon>Saxibacter</taxon>
    </lineage>
</organism>
<dbReference type="InterPro" id="IPR012175">
    <property type="entry name" value="Xanth_DH_ssu_bac"/>
</dbReference>
<dbReference type="InterPro" id="IPR016167">
    <property type="entry name" value="FAD-bd_PCMH_sub1"/>
</dbReference>
<dbReference type="InterPro" id="IPR036884">
    <property type="entry name" value="2Fe-2S-bd_dom_sf"/>
</dbReference>
<dbReference type="InterPro" id="IPR012675">
    <property type="entry name" value="Beta-grasp_dom_sf"/>
</dbReference>
<keyword evidence="4" id="KW-0560">Oxidoreductase</keyword>
<dbReference type="PROSITE" id="PS51387">
    <property type="entry name" value="FAD_PCMH"/>
    <property type="match status" value="1"/>
</dbReference>
<keyword evidence="2" id="KW-0479">Metal-binding</keyword>
<evidence type="ECO:0000256" key="3">
    <source>
        <dbReference type="ARBA" id="ARBA00022827"/>
    </source>
</evidence>
<dbReference type="InterPro" id="IPR016166">
    <property type="entry name" value="FAD-bd_PCMH"/>
</dbReference>
<dbReference type="RefSeq" id="WP_349638167.1">
    <property type="nucleotide sequence ID" value="NZ_CP090958.1"/>
</dbReference>
<proteinExistence type="predicted"/>
<evidence type="ECO:0000256" key="4">
    <source>
        <dbReference type="ARBA" id="ARBA00023002"/>
    </source>
</evidence>
<feature type="domain" description="2Fe-2S ferredoxin-type" evidence="6">
    <location>
        <begin position="2"/>
        <end position="87"/>
    </location>
</feature>
<evidence type="ECO:0000259" key="7">
    <source>
        <dbReference type="PROSITE" id="PS51387"/>
    </source>
</evidence>
<accession>A0ABY8QSV0</accession>
<dbReference type="InterPro" id="IPR036010">
    <property type="entry name" value="2Fe-2S_ferredoxin-like_sf"/>
</dbReference>
<feature type="domain" description="FAD-binding PCMH-type" evidence="7">
    <location>
        <begin position="220"/>
        <end position="393"/>
    </location>
</feature>
<dbReference type="PROSITE" id="PS00197">
    <property type="entry name" value="2FE2S_FER_1"/>
    <property type="match status" value="1"/>
</dbReference>
<dbReference type="PANTHER" id="PTHR42659">
    <property type="entry name" value="XANTHINE DEHYDROGENASE SUBUNIT C-RELATED"/>
    <property type="match status" value="1"/>
</dbReference>
<dbReference type="Proteomes" id="UP001209083">
    <property type="component" value="Chromosome"/>
</dbReference>
<evidence type="ECO:0000313" key="8">
    <source>
        <dbReference type="EMBL" id="WGW11379.1"/>
    </source>
</evidence>
<dbReference type="InterPro" id="IPR036318">
    <property type="entry name" value="FAD-bd_PCMH-like_sf"/>
</dbReference>
<keyword evidence="5" id="KW-0408">Iron</keyword>
<dbReference type="SUPFAM" id="SSF55447">
    <property type="entry name" value="CO dehydrogenase flavoprotein C-terminal domain-like"/>
    <property type="match status" value="1"/>
</dbReference>
<dbReference type="SUPFAM" id="SSF54292">
    <property type="entry name" value="2Fe-2S ferredoxin-like"/>
    <property type="match status" value="1"/>
</dbReference>
<dbReference type="Gene3D" id="3.30.465.10">
    <property type="match status" value="1"/>
</dbReference>
<dbReference type="InterPro" id="IPR036683">
    <property type="entry name" value="CO_DH_flav_C_dom_sf"/>
</dbReference>
<dbReference type="SUPFAM" id="SSF47741">
    <property type="entry name" value="CO dehydrogenase ISP C-domain like"/>
    <property type="match status" value="1"/>
</dbReference>